<protein>
    <recommendedName>
        <fullName evidence="1">NAD(P)-binding domain-containing protein</fullName>
    </recommendedName>
</protein>
<dbReference type="AlphaFoldDB" id="A0A7S2DHN3"/>
<dbReference type="PANTHER" id="PTHR12126:SF16">
    <property type="entry name" value="MIOREX COMPLEX COMPONENT 2"/>
    <property type="match status" value="1"/>
</dbReference>
<dbReference type="GO" id="GO:0005739">
    <property type="term" value="C:mitochondrion"/>
    <property type="evidence" value="ECO:0007669"/>
    <property type="project" value="TreeGrafter"/>
</dbReference>
<proteinExistence type="predicted"/>
<dbReference type="EMBL" id="HBGS01043471">
    <property type="protein sequence ID" value="CAD9454652.1"/>
    <property type="molecule type" value="Transcribed_RNA"/>
</dbReference>
<dbReference type="Pfam" id="PF13460">
    <property type="entry name" value="NAD_binding_10"/>
    <property type="match status" value="1"/>
</dbReference>
<evidence type="ECO:0000259" key="1">
    <source>
        <dbReference type="Pfam" id="PF13460"/>
    </source>
</evidence>
<dbReference type="Gene3D" id="3.40.50.720">
    <property type="entry name" value="NAD(P)-binding Rossmann-like Domain"/>
    <property type="match status" value="1"/>
</dbReference>
<sequence length="271" mass="28834">MTIIMALLASRRISCIGGGPTAVLVRALSSGTSLNEGIFVVGGNGFVGGAICKKAVEMGVRVASLSRSGRPSRNEDWMDSVDWRVGDALNPQTWEEEFKRGEYTSVVGSIGAFGSDEFMERMNGDCNISAAEVAKRSDSVKRFVFISVHQYNFPSFVLRGYFNGKRRAEKAAMDCFPEAAAILQPGMIYGTRHVPDSSTSIPLNYIGVPLETVLETAAPLAGFPVLGPLLAPPISVDVLAEAVVGAASPNSKVHGIIPVSDIKKLAQISAR</sequence>
<dbReference type="InterPro" id="IPR036291">
    <property type="entry name" value="NAD(P)-bd_dom_sf"/>
</dbReference>
<evidence type="ECO:0000313" key="2">
    <source>
        <dbReference type="EMBL" id="CAD9454652.1"/>
    </source>
</evidence>
<gene>
    <name evidence="2" type="ORF">DSPE1174_LOCUS22445</name>
</gene>
<dbReference type="PANTHER" id="PTHR12126">
    <property type="entry name" value="NADH-UBIQUINONE OXIDOREDUCTASE 39 KDA SUBUNIT-RELATED"/>
    <property type="match status" value="1"/>
</dbReference>
<dbReference type="GO" id="GO:0044877">
    <property type="term" value="F:protein-containing complex binding"/>
    <property type="evidence" value="ECO:0007669"/>
    <property type="project" value="TreeGrafter"/>
</dbReference>
<dbReference type="InterPro" id="IPR051207">
    <property type="entry name" value="ComplexI_NDUFA9_subunit"/>
</dbReference>
<organism evidence="2">
    <name type="scientific">Octactis speculum</name>
    <dbReference type="NCBI Taxonomy" id="3111310"/>
    <lineage>
        <taxon>Eukaryota</taxon>
        <taxon>Sar</taxon>
        <taxon>Stramenopiles</taxon>
        <taxon>Ochrophyta</taxon>
        <taxon>Dictyochophyceae</taxon>
        <taxon>Dictyochales</taxon>
        <taxon>Dictyochaceae</taxon>
        <taxon>Octactis</taxon>
    </lineage>
</organism>
<dbReference type="SUPFAM" id="SSF51735">
    <property type="entry name" value="NAD(P)-binding Rossmann-fold domains"/>
    <property type="match status" value="1"/>
</dbReference>
<feature type="domain" description="NAD(P)-binding" evidence="1">
    <location>
        <begin position="42"/>
        <end position="172"/>
    </location>
</feature>
<reference evidence="2" key="1">
    <citation type="submission" date="2021-01" db="EMBL/GenBank/DDBJ databases">
        <authorList>
            <person name="Corre E."/>
            <person name="Pelletier E."/>
            <person name="Niang G."/>
            <person name="Scheremetjew M."/>
            <person name="Finn R."/>
            <person name="Kale V."/>
            <person name="Holt S."/>
            <person name="Cochrane G."/>
            <person name="Meng A."/>
            <person name="Brown T."/>
            <person name="Cohen L."/>
        </authorList>
    </citation>
    <scope>NUCLEOTIDE SEQUENCE</scope>
    <source>
        <strain evidence="2">CCMP1381</strain>
    </source>
</reference>
<name>A0A7S2DHN3_9STRA</name>
<accession>A0A7S2DHN3</accession>
<dbReference type="InterPro" id="IPR016040">
    <property type="entry name" value="NAD(P)-bd_dom"/>
</dbReference>